<dbReference type="Proteomes" id="UP000005508">
    <property type="component" value="Unassembled WGS sequence"/>
</dbReference>
<dbReference type="RefSeq" id="WP_005558590.1">
    <property type="nucleotide sequence ID" value="NZ_AEJM01000036.1"/>
</dbReference>
<feature type="transmembrane region" description="Helical" evidence="2">
    <location>
        <begin position="86"/>
        <end position="102"/>
    </location>
</feature>
<accession>G4AA17</accession>
<feature type="transmembrane region" description="Helical" evidence="2">
    <location>
        <begin position="61"/>
        <end position="79"/>
    </location>
</feature>
<keyword evidence="2" id="KW-1133">Transmembrane helix</keyword>
<feature type="domain" description="Prepilin type IV endopeptidase peptidase" evidence="3">
    <location>
        <begin position="92"/>
        <end position="199"/>
    </location>
</feature>
<evidence type="ECO:0000313" key="4">
    <source>
        <dbReference type="EMBL" id="EGY33129.1"/>
    </source>
</evidence>
<dbReference type="EMBL" id="AEJM01000036">
    <property type="protein sequence ID" value="EGY33129.1"/>
    <property type="molecule type" value="Genomic_DNA"/>
</dbReference>
<organism evidence="4 5">
    <name type="scientific">Aggregatibacter actinomycetemcomitans serotype e str. SC1083</name>
    <dbReference type="NCBI Taxonomy" id="907488"/>
    <lineage>
        <taxon>Bacteria</taxon>
        <taxon>Pseudomonadati</taxon>
        <taxon>Pseudomonadota</taxon>
        <taxon>Gammaproteobacteria</taxon>
        <taxon>Pasteurellales</taxon>
        <taxon>Pasteurellaceae</taxon>
        <taxon>Aggregatibacter</taxon>
    </lineage>
</organism>
<dbReference type="PANTHER" id="PTHR30487:SF0">
    <property type="entry name" value="PREPILIN LEADER PEPTIDASE_N-METHYLTRANSFERASE-RELATED"/>
    <property type="match status" value="1"/>
</dbReference>
<sequence>MMWLLFLLGGVLCGWRVHHYVEHFADNLNREVYTAYTEIYPQNPPHFMVEKSILKPLKRHFSARLYRLLFALLFIICYAINEPLQALCFALYGTLLIAISLVDWHYRLISPALCQALFALGLGAAYWQIGTLTLAQSLQSAVIFFGVFYAIYHAAKWYYRQEALGRGDYWLALGLGVFLPVHRLPVFLFLACFFGLLYAAYAKYRHRALNAVPFGPFMSLAGVVCLLLN</sequence>
<gene>
    <name evidence="4" type="ORF">SC1083_1690</name>
</gene>
<dbReference type="PANTHER" id="PTHR30487">
    <property type="entry name" value="TYPE 4 PREPILIN-LIKE PROTEINS LEADER PEPTIDE-PROCESSING ENZYME"/>
    <property type="match status" value="1"/>
</dbReference>
<dbReference type="GO" id="GO:0004190">
    <property type="term" value="F:aspartic-type endopeptidase activity"/>
    <property type="evidence" value="ECO:0007669"/>
    <property type="project" value="InterPro"/>
</dbReference>
<feature type="transmembrane region" description="Helical" evidence="2">
    <location>
        <begin position="141"/>
        <end position="159"/>
    </location>
</feature>
<proteinExistence type="inferred from homology"/>
<feature type="transmembrane region" description="Helical" evidence="2">
    <location>
        <begin position="171"/>
        <end position="201"/>
    </location>
</feature>
<evidence type="ECO:0000259" key="3">
    <source>
        <dbReference type="Pfam" id="PF01478"/>
    </source>
</evidence>
<dbReference type="InterPro" id="IPR050882">
    <property type="entry name" value="Prepilin_peptidase/N-MTase"/>
</dbReference>
<evidence type="ECO:0000256" key="1">
    <source>
        <dbReference type="ARBA" id="ARBA00005801"/>
    </source>
</evidence>
<feature type="transmembrane region" description="Helical" evidence="2">
    <location>
        <begin position="208"/>
        <end position="228"/>
    </location>
</feature>
<evidence type="ECO:0000256" key="2">
    <source>
        <dbReference type="SAM" id="Phobius"/>
    </source>
</evidence>
<reference evidence="4 5" key="1">
    <citation type="submission" date="2010-10" db="EMBL/GenBank/DDBJ databases">
        <authorList>
            <person name="Chen C."/>
            <person name="Kittichotirat W."/>
            <person name="Asikainen S."/>
            <person name="Bumgarner R."/>
        </authorList>
    </citation>
    <scope>NUCLEOTIDE SEQUENCE [LARGE SCALE GENOMIC DNA]</scope>
    <source>
        <strain evidence="4 5">SC1083</strain>
    </source>
</reference>
<dbReference type="AlphaFoldDB" id="G4AA17"/>
<dbReference type="Pfam" id="PF01478">
    <property type="entry name" value="Peptidase_A24"/>
    <property type="match status" value="1"/>
</dbReference>
<keyword evidence="2" id="KW-0812">Transmembrane</keyword>
<dbReference type="MEROPS" id="A24.019"/>
<dbReference type="GO" id="GO:0006465">
    <property type="term" value="P:signal peptide processing"/>
    <property type="evidence" value="ECO:0007669"/>
    <property type="project" value="TreeGrafter"/>
</dbReference>
<dbReference type="Gene3D" id="1.20.120.1220">
    <property type="match status" value="1"/>
</dbReference>
<comment type="similarity">
    <text evidence="1">Belongs to the peptidase A24 family.</text>
</comment>
<name>G4AA17_AGGAC</name>
<comment type="caution">
    <text evidence="4">The sequence shown here is derived from an EMBL/GenBank/DDBJ whole genome shotgun (WGS) entry which is preliminary data.</text>
</comment>
<feature type="transmembrane region" description="Helical" evidence="2">
    <location>
        <begin position="108"/>
        <end position="129"/>
    </location>
</feature>
<dbReference type="PATRIC" id="fig|907488.3.peg.1659"/>
<evidence type="ECO:0000313" key="5">
    <source>
        <dbReference type="Proteomes" id="UP000005508"/>
    </source>
</evidence>
<dbReference type="GO" id="GO:0005886">
    <property type="term" value="C:plasma membrane"/>
    <property type="evidence" value="ECO:0007669"/>
    <property type="project" value="TreeGrafter"/>
</dbReference>
<protein>
    <submittedName>
        <fullName evidence="4">Prepilin peptidase</fullName>
    </submittedName>
</protein>
<keyword evidence="2" id="KW-0472">Membrane</keyword>
<dbReference type="InterPro" id="IPR000045">
    <property type="entry name" value="Prepilin_IV_endopep_pep"/>
</dbReference>